<dbReference type="Gene3D" id="3.40.50.620">
    <property type="entry name" value="HUPs"/>
    <property type="match status" value="1"/>
</dbReference>
<evidence type="ECO:0000313" key="13">
    <source>
        <dbReference type="EMBL" id="GGY15911.1"/>
    </source>
</evidence>
<dbReference type="InterPro" id="IPR005248">
    <property type="entry name" value="NadD/NMNAT"/>
</dbReference>
<protein>
    <recommendedName>
        <fullName evidence="11">Probable nicotinate-nucleotide adenylyltransferase</fullName>
        <ecNumber evidence="11">2.7.7.18</ecNumber>
    </recommendedName>
    <alternativeName>
        <fullName evidence="11">Deamido-NAD(+) diphosphorylase</fullName>
    </alternativeName>
    <alternativeName>
        <fullName evidence="11">Deamido-NAD(+) pyrophosphorylase</fullName>
    </alternativeName>
    <alternativeName>
        <fullName evidence="11">Nicotinate mononucleotide adenylyltransferase</fullName>
        <shortName evidence="11">NaMN adenylyltransferase</shortName>
    </alternativeName>
</protein>
<keyword evidence="9 11" id="KW-0520">NAD</keyword>
<dbReference type="PANTHER" id="PTHR39321">
    <property type="entry name" value="NICOTINATE-NUCLEOTIDE ADENYLYLTRANSFERASE-RELATED"/>
    <property type="match status" value="1"/>
</dbReference>
<evidence type="ECO:0000256" key="10">
    <source>
        <dbReference type="ARBA" id="ARBA00048721"/>
    </source>
</evidence>
<dbReference type="GO" id="GO:0004515">
    <property type="term" value="F:nicotinate-nucleotide adenylyltransferase activity"/>
    <property type="evidence" value="ECO:0007669"/>
    <property type="project" value="UniProtKB-UniRule"/>
</dbReference>
<dbReference type="HAMAP" id="MF_00244">
    <property type="entry name" value="NaMN_adenylyltr"/>
    <property type="match status" value="1"/>
</dbReference>
<evidence type="ECO:0000256" key="3">
    <source>
        <dbReference type="ARBA" id="ARBA00009014"/>
    </source>
</evidence>
<reference evidence="13" key="1">
    <citation type="journal article" date="2014" name="Int. J. Syst. Evol. Microbiol.">
        <title>Complete genome sequence of Corynebacterium casei LMG S-19264T (=DSM 44701T), isolated from a smear-ripened cheese.</title>
        <authorList>
            <consortium name="US DOE Joint Genome Institute (JGI-PGF)"/>
            <person name="Walter F."/>
            <person name="Albersmeier A."/>
            <person name="Kalinowski J."/>
            <person name="Ruckert C."/>
        </authorList>
    </citation>
    <scope>NUCLEOTIDE SEQUENCE</scope>
    <source>
        <strain evidence="13">KCTC 32182</strain>
    </source>
</reference>
<dbReference type="GO" id="GO:0005524">
    <property type="term" value="F:ATP binding"/>
    <property type="evidence" value="ECO:0007669"/>
    <property type="project" value="UniProtKB-KW"/>
</dbReference>
<feature type="domain" description="Cytidyltransferase-like" evidence="12">
    <location>
        <begin position="8"/>
        <end position="186"/>
    </location>
</feature>
<dbReference type="AlphaFoldDB" id="A0A918P2G3"/>
<comment type="pathway">
    <text evidence="2 11">Cofactor biosynthesis; NAD(+) biosynthesis; deamido-NAD(+) from nicotinate D-ribonucleotide: step 1/1.</text>
</comment>
<name>A0A918P2G3_9NEIS</name>
<dbReference type="EMBL" id="BMYX01000009">
    <property type="protein sequence ID" value="GGY15911.1"/>
    <property type="molecule type" value="Genomic_DNA"/>
</dbReference>
<dbReference type="InterPro" id="IPR004821">
    <property type="entry name" value="Cyt_trans-like"/>
</dbReference>
<comment type="catalytic activity">
    <reaction evidence="10 11">
        <text>nicotinate beta-D-ribonucleotide + ATP + H(+) = deamido-NAD(+) + diphosphate</text>
        <dbReference type="Rhea" id="RHEA:22860"/>
        <dbReference type="ChEBI" id="CHEBI:15378"/>
        <dbReference type="ChEBI" id="CHEBI:30616"/>
        <dbReference type="ChEBI" id="CHEBI:33019"/>
        <dbReference type="ChEBI" id="CHEBI:57502"/>
        <dbReference type="ChEBI" id="CHEBI:58437"/>
        <dbReference type="EC" id="2.7.7.18"/>
    </reaction>
</comment>
<reference evidence="13" key="2">
    <citation type="submission" date="2020-09" db="EMBL/GenBank/DDBJ databases">
        <authorList>
            <person name="Sun Q."/>
            <person name="Kim S."/>
        </authorList>
    </citation>
    <scope>NUCLEOTIDE SEQUENCE</scope>
    <source>
        <strain evidence="13">KCTC 32182</strain>
    </source>
</reference>
<comment type="similarity">
    <text evidence="3 11">Belongs to the NadD family.</text>
</comment>
<dbReference type="EC" id="2.7.7.18" evidence="11"/>
<evidence type="ECO:0000256" key="1">
    <source>
        <dbReference type="ARBA" id="ARBA00002324"/>
    </source>
</evidence>
<dbReference type="PANTHER" id="PTHR39321:SF3">
    <property type="entry name" value="PHOSPHOPANTETHEINE ADENYLYLTRANSFERASE"/>
    <property type="match status" value="1"/>
</dbReference>
<accession>A0A918P2G3</accession>
<dbReference type="CDD" id="cd02165">
    <property type="entry name" value="NMNAT"/>
    <property type="match status" value="1"/>
</dbReference>
<keyword evidence="14" id="KW-1185">Reference proteome</keyword>
<evidence type="ECO:0000313" key="14">
    <source>
        <dbReference type="Proteomes" id="UP000645257"/>
    </source>
</evidence>
<keyword evidence="5 11" id="KW-0808">Transferase</keyword>
<dbReference type="NCBIfam" id="TIGR00482">
    <property type="entry name" value="nicotinate (nicotinamide) nucleotide adenylyltransferase"/>
    <property type="match status" value="1"/>
</dbReference>
<evidence type="ECO:0000256" key="5">
    <source>
        <dbReference type="ARBA" id="ARBA00022679"/>
    </source>
</evidence>
<keyword evidence="4 11" id="KW-0662">Pyridine nucleotide biosynthesis</keyword>
<dbReference type="GO" id="GO:0009435">
    <property type="term" value="P:NAD+ biosynthetic process"/>
    <property type="evidence" value="ECO:0007669"/>
    <property type="project" value="UniProtKB-UniRule"/>
</dbReference>
<proteinExistence type="inferred from homology"/>
<dbReference type="NCBIfam" id="NF000840">
    <property type="entry name" value="PRK00071.1-3"/>
    <property type="match status" value="1"/>
</dbReference>
<evidence type="ECO:0000259" key="12">
    <source>
        <dbReference type="Pfam" id="PF01467"/>
    </source>
</evidence>
<evidence type="ECO:0000256" key="9">
    <source>
        <dbReference type="ARBA" id="ARBA00023027"/>
    </source>
</evidence>
<keyword evidence="6 11" id="KW-0548">Nucleotidyltransferase</keyword>
<dbReference type="NCBIfam" id="NF000839">
    <property type="entry name" value="PRK00071.1-1"/>
    <property type="match status" value="1"/>
</dbReference>
<sequence>MTLPAVGLFGGTFDPFHHAHLRMARAFRDEIGLERLLLVPAGEPYHRAPPEPASAWDRLAMTRLAVRDEPAMEADDREIRRDAPSYTVDTLAELRGEIGPRTPLWFLIGGDSLANLPGWKDWERLFRLANLAVALRPGFHPDTLPPEVARHWHERQVADFSNQRASGTIRPLRLPPVDLSATRIREAISRGEDVSALVPAPVLRYIGEHRLYR</sequence>
<dbReference type="RefSeq" id="WP_189533697.1">
    <property type="nucleotide sequence ID" value="NZ_BMYX01000009.1"/>
</dbReference>
<evidence type="ECO:0000256" key="11">
    <source>
        <dbReference type="HAMAP-Rule" id="MF_00244"/>
    </source>
</evidence>
<gene>
    <name evidence="11 13" type="primary">nadD</name>
    <name evidence="13" type="ORF">GCM10011289_19100</name>
</gene>
<dbReference type="InterPro" id="IPR014729">
    <property type="entry name" value="Rossmann-like_a/b/a_fold"/>
</dbReference>
<dbReference type="Pfam" id="PF01467">
    <property type="entry name" value="CTP_transf_like"/>
    <property type="match status" value="1"/>
</dbReference>
<keyword evidence="7 11" id="KW-0547">Nucleotide-binding</keyword>
<dbReference type="NCBIfam" id="TIGR00125">
    <property type="entry name" value="cyt_tran_rel"/>
    <property type="match status" value="1"/>
</dbReference>
<dbReference type="Proteomes" id="UP000645257">
    <property type="component" value="Unassembled WGS sequence"/>
</dbReference>
<organism evidence="13 14">
    <name type="scientific">Paludibacterium paludis</name>
    <dbReference type="NCBI Taxonomy" id="1225769"/>
    <lineage>
        <taxon>Bacteria</taxon>
        <taxon>Pseudomonadati</taxon>
        <taxon>Pseudomonadota</taxon>
        <taxon>Betaproteobacteria</taxon>
        <taxon>Neisseriales</taxon>
        <taxon>Chromobacteriaceae</taxon>
        <taxon>Paludibacterium</taxon>
    </lineage>
</organism>
<evidence type="ECO:0000256" key="6">
    <source>
        <dbReference type="ARBA" id="ARBA00022695"/>
    </source>
</evidence>
<comment type="caution">
    <text evidence="13">The sequence shown here is derived from an EMBL/GenBank/DDBJ whole genome shotgun (WGS) entry which is preliminary data.</text>
</comment>
<evidence type="ECO:0000256" key="4">
    <source>
        <dbReference type="ARBA" id="ARBA00022642"/>
    </source>
</evidence>
<keyword evidence="8 11" id="KW-0067">ATP-binding</keyword>
<comment type="function">
    <text evidence="1 11">Catalyzes the reversible adenylation of nicotinate mononucleotide (NaMN) to nicotinic acid adenine dinucleotide (NaAD).</text>
</comment>
<evidence type="ECO:0000256" key="7">
    <source>
        <dbReference type="ARBA" id="ARBA00022741"/>
    </source>
</evidence>
<dbReference type="SUPFAM" id="SSF52374">
    <property type="entry name" value="Nucleotidylyl transferase"/>
    <property type="match status" value="1"/>
</dbReference>
<evidence type="ECO:0000256" key="2">
    <source>
        <dbReference type="ARBA" id="ARBA00005019"/>
    </source>
</evidence>
<evidence type="ECO:0000256" key="8">
    <source>
        <dbReference type="ARBA" id="ARBA00022840"/>
    </source>
</evidence>